<dbReference type="GO" id="GO:0051213">
    <property type="term" value="F:dioxygenase activity"/>
    <property type="evidence" value="ECO:0007669"/>
    <property type="project" value="UniProtKB-KW"/>
</dbReference>
<evidence type="ECO:0000313" key="3">
    <source>
        <dbReference type="Proteomes" id="UP001364224"/>
    </source>
</evidence>
<keyword evidence="2" id="KW-0223">Dioxygenase</keyword>
<dbReference type="EMBL" id="JAZHRV010000001">
    <property type="protein sequence ID" value="MEH2558037.1"/>
    <property type="molecule type" value="Genomic_DNA"/>
</dbReference>
<name>A0ABU8BIU1_9BRAD</name>
<keyword evidence="3" id="KW-1185">Reference proteome</keyword>
<gene>
    <name evidence="2" type="ORF">V1286_005566</name>
</gene>
<reference evidence="2 3" key="1">
    <citation type="submission" date="2024-02" db="EMBL/GenBank/DDBJ databases">
        <title>Adaptive strategies in a cosmopolitan and abundant soil bacterium.</title>
        <authorList>
            <person name="Carini P."/>
        </authorList>
    </citation>
    <scope>NUCLEOTIDE SEQUENCE [LARGE SCALE GENOMIC DNA]</scope>
    <source>
        <strain evidence="2 3">AZCC 1608</strain>
    </source>
</reference>
<dbReference type="RefSeq" id="WP_334484831.1">
    <property type="nucleotide sequence ID" value="NZ_JAZHRV010000001.1"/>
</dbReference>
<dbReference type="Pfam" id="PF05721">
    <property type="entry name" value="PhyH"/>
    <property type="match status" value="1"/>
</dbReference>
<comment type="cofactor">
    <cofactor evidence="1">
        <name>Fe(2+)</name>
        <dbReference type="ChEBI" id="CHEBI:29033"/>
    </cofactor>
</comment>
<proteinExistence type="predicted"/>
<protein>
    <submittedName>
        <fullName evidence="2">Ectoine hydroxylase-related dioxygenase (Phytanoyl-CoA dioxygenase family)</fullName>
    </submittedName>
</protein>
<organism evidence="2 3">
    <name type="scientific">Bradyrhizobium algeriense</name>
    <dbReference type="NCBI Taxonomy" id="634784"/>
    <lineage>
        <taxon>Bacteria</taxon>
        <taxon>Pseudomonadati</taxon>
        <taxon>Pseudomonadota</taxon>
        <taxon>Alphaproteobacteria</taxon>
        <taxon>Hyphomicrobiales</taxon>
        <taxon>Nitrobacteraceae</taxon>
        <taxon>Bradyrhizobium</taxon>
    </lineage>
</organism>
<accession>A0ABU8BIU1</accession>
<dbReference type="Gene3D" id="2.60.120.620">
    <property type="entry name" value="q2cbj1_9rhob like domain"/>
    <property type="match status" value="1"/>
</dbReference>
<keyword evidence="2" id="KW-0560">Oxidoreductase</keyword>
<dbReference type="SUPFAM" id="SSF51197">
    <property type="entry name" value="Clavaminate synthase-like"/>
    <property type="match status" value="1"/>
</dbReference>
<dbReference type="PANTHER" id="PTHR20883">
    <property type="entry name" value="PHYTANOYL-COA DIOXYGENASE DOMAIN CONTAINING 1"/>
    <property type="match status" value="1"/>
</dbReference>
<evidence type="ECO:0000256" key="1">
    <source>
        <dbReference type="ARBA" id="ARBA00001954"/>
    </source>
</evidence>
<dbReference type="InterPro" id="IPR008775">
    <property type="entry name" value="Phytyl_CoA_dOase-like"/>
</dbReference>
<sequence>MDDRTKLFALHQHELKLLPTPEDVLFYKEHGYYVSGTVLSEQEIDHLLEAANAYYAGHRDRRLPFVPAGATYWTPESKTKLRQSNYITYESNVMRSILLKPLIGAIAARLAETRETRLFIDVLRYKAQGQAKETTIGWHIDRHYWQMFTSDAMLTAFIPLHDCFEEDGTIIMIDGSNNWREAARADDTTALHFAQRDVDDLERRLHSEAAANNAVVRKVPIRLKKGQISFHNSLTYHGSLPTQNSRPRQTISLHFQDATNQYRRHVLESGKLAGHHTAQLCAKQPNGDPDYQDPEFFPVLWRE</sequence>
<evidence type="ECO:0000313" key="2">
    <source>
        <dbReference type="EMBL" id="MEH2558037.1"/>
    </source>
</evidence>
<dbReference type="PANTHER" id="PTHR20883:SF48">
    <property type="entry name" value="ECTOINE DIOXYGENASE"/>
    <property type="match status" value="1"/>
</dbReference>
<dbReference type="Proteomes" id="UP001364224">
    <property type="component" value="Unassembled WGS sequence"/>
</dbReference>
<comment type="caution">
    <text evidence="2">The sequence shown here is derived from an EMBL/GenBank/DDBJ whole genome shotgun (WGS) entry which is preliminary data.</text>
</comment>